<keyword evidence="2" id="KW-1185">Reference proteome</keyword>
<gene>
    <name evidence="1" type="ORF">KVP40.0173</name>
</gene>
<dbReference type="EMBL" id="AY283928">
    <property type="protein sequence ID" value="AAQ64242.1"/>
    <property type="molecule type" value="Genomic_DNA"/>
</dbReference>
<sequence length="125" mass="14899">MYFRLCINHYVVLWCNDVHGELVMRRFKLGNLLRGGFAGDFETIEEAWEKLGSRFLLSFPCDAWSKERGVYINEDGGRHVYMYVKEENKYGHLDWAMCKGDVFYMKDRVTVTADDYEYCRDAEFF</sequence>
<dbReference type="KEGG" id="vg:2545877"/>
<evidence type="ECO:0000313" key="2">
    <source>
        <dbReference type="Proteomes" id="UP000001785"/>
    </source>
</evidence>
<reference evidence="1 2" key="1">
    <citation type="journal article" date="2003" name="J. Bacteriol.">
        <title>Complete genome sequence of the broad-host-range vibriophage KVP40: comparative genomics of a T4-related bacteriophage.</title>
        <authorList>
            <person name="Miller E."/>
            <person name="Heidelberg J."/>
            <person name="Eisen J."/>
            <person name="Nelson W."/>
            <person name="Durkin A."/>
            <person name="Ciecko A."/>
            <person name="Feldblyum T."/>
            <person name="White O."/>
            <person name="Paulsen I."/>
            <person name="Nierman W."/>
            <person name="Lee J."/>
            <person name="Szczypinski B."/>
            <person name="Fraser C."/>
        </authorList>
    </citation>
    <scope>NUCLEOTIDE SEQUENCE</scope>
    <source>
        <strain evidence="2">Isolate Vibrio parahaemolyticus/Japan/Matsuzaki /1991</strain>
    </source>
</reference>
<dbReference type="Proteomes" id="UP000001785">
    <property type="component" value="Segment"/>
</dbReference>
<organism evidence="1 2">
    <name type="scientific">Vibrio phage KVP40 (isolate Vibrio parahaemolyticus/Japan/Matsuzaki/1991)</name>
    <name type="common">KVP40</name>
    <name type="synonym">Bacteriophage KVP40</name>
    <dbReference type="NCBI Taxonomy" id="75320"/>
    <lineage>
        <taxon>Viruses</taxon>
        <taxon>Duplodnaviria</taxon>
        <taxon>Heunggongvirae</taxon>
        <taxon>Uroviricota</taxon>
        <taxon>Caudoviricetes</taxon>
        <taxon>Pantevenvirales</taxon>
        <taxon>Straboviridae</taxon>
        <taxon>Schizotequatrovirus</taxon>
        <taxon>Schizotequatrovirus KVP40</taxon>
    </lineage>
</organism>
<evidence type="ECO:0000313" key="1">
    <source>
        <dbReference type="EMBL" id="AAQ64242.1"/>
    </source>
</evidence>
<dbReference type="GeneID" id="2545877"/>
<name>Q6WHY1_BPKVM</name>
<protein>
    <submittedName>
        <fullName evidence="1">Uncharacterized protein</fullName>
    </submittedName>
</protein>
<accession>Q6WHY1</accession>
<dbReference type="OrthoDB" id="33828at10239"/>
<proteinExistence type="predicted"/>
<organismHost>
    <name type="scientific">Vibrio parahaemolyticus</name>
    <dbReference type="NCBI Taxonomy" id="670"/>
</organismHost>
<dbReference type="RefSeq" id="NP_899419.1">
    <property type="nucleotide sequence ID" value="NC_005083.2"/>
</dbReference>